<dbReference type="AlphaFoldDB" id="A0AAU9K6S0"/>
<dbReference type="Proteomes" id="UP001162131">
    <property type="component" value="Unassembled WGS sequence"/>
</dbReference>
<sequence>MNAVPSKEILLRKNENSLSPNKLIILSPKDQKPQRVKVKITTYYAHRDRLKSDKIMSLNSSPKSSQDKSTGFYKLYNSNESTPKAAEKPFKFPNLPISLSNKVIKKHKNFLFQNDDNMLARGVSLKILPIIVSPLKPRVVKNEINDRSLGNSPNKRWIYSNFSSASSIKRAAKLQSG</sequence>
<gene>
    <name evidence="1" type="ORF">BSTOLATCC_MIC59701</name>
</gene>
<name>A0AAU9K6S0_9CILI</name>
<accession>A0AAU9K6S0</accession>
<evidence type="ECO:0000313" key="1">
    <source>
        <dbReference type="EMBL" id="CAG9333892.1"/>
    </source>
</evidence>
<organism evidence="1 2">
    <name type="scientific">Blepharisma stoltei</name>
    <dbReference type="NCBI Taxonomy" id="1481888"/>
    <lineage>
        <taxon>Eukaryota</taxon>
        <taxon>Sar</taxon>
        <taxon>Alveolata</taxon>
        <taxon>Ciliophora</taxon>
        <taxon>Postciliodesmatophora</taxon>
        <taxon>Heterotrichea</taxon>
        <taxon>Heterotrichida</taxon>
        <taxon>Blepharismidae</taxon>
        <taxon>Blepharisma</taxon>
    </lineage>
</organism>
<keyword evidence="2" id="KW-1185">Reference proteome</keyword>
<dbReference type="EMBL" id="CAJZBQ010000057">
    <property type="protein sequence ID" value="CAG9333892.1"/>
    <property type="molecule type" value="Genomic_DNA"/>
</dbReference>
<proteinExistence type="predicted"/>
<reference evidence="1" key="1">
    <citation type="submission" date="2021-09" db="EMBL/GenBank/DDBJ databases">
        <authorList>
            <consortium name="AG Swart"/>
            <person name="Singh M."/>
            <person name="Singh A."/>
            <person name="Seah K."/>
            <person name="Emmerich C."/>
        </authorList>
    </citation>
    <scope>NUCLEOTIDE SEQUENCE</scope>
    <source>
        <strain evidence="1">ATCC30299</strain>
    </source>
</reference>
<protein>
    <submittedName>
        <fullName evidence="1">Uncharacterized protein</fullName>
    </submittedName>
</protein>
<evidence type="ECO:0000313" key="2">
    <source>
        <dbReference type="Proteomes" id="UP001162131"/>
    </source>
</evidence>
<comment type="caution">
    <text evidence="1">The sequence shown here is derived from an EMBL/GenBank/DDBJ whole genome shotgun (WGS) entry which is preliminary data.</text>
</comment>